<feature type="compositionally biased region" description="Basic and acidic residues" evidence="2">
    <location>
        <begin position="99"/>
        <end position="127"/>
    </location>
</feature>
<accession>A0ABN8QGI1</accession>
<gene>
    <name evidence="3" type="ORF">PLOB_00005906</name>
</gene>
<dbReference type="Proteomes" id="UP001159405">
    <property type="component" value="Unassembled WGS sequence"/>
</dbReference>
<feature type="region of interest" description="Disordered" evidence="2">
    <location>
        <begin position="99"/>
        <end position="188"/>
    </location>
</feature>
<evidence type="ECO:0000256" key="2">
    <source>
        <dbReference type="SAM" id="MobiDB-lite"/>
    </source>
</evidence>
<keyword evidence="1" id="KW-0175">Coiled coil</keyword>
<feature type="compositionally biased region" description="Acidic residues" evidence="2">
    <location>
        <begin position="141"/>
        <end position="153"/>
    </location>
</feature>
<dbReference type="PANTHER" id="PTHR37558">
    <property type="entry name" value="HTH CENPB-TYPE DOMAIN-CONTAINING PROTEIN"/>
    <property type="match status" value="1"/>
</dbReference>
<sequence length="248" mass="28936">MATFRWPFASNDLKLATETAARRPQCPADWEEIEKILSAVFSTEQREVKLTGRASRERLDRLIAKYIEDDKRALKRSGTEEEYDELSQLLEDIYTLRKDAEETQKKEKENKKRKEKEDKRKAAEMRDAALLSLGKTKQESSDDETDKDSDEHSDDTCSSAASSSKGKKASKAKPVKKKKRASKLSAIEMLEKKNERKANFKELELEQRKKEFEIQKQKYEEEAAERREKLQLELEEKRAFLALLKNRL</sequence>
<comment type="caution">
    <text evidence="3">The sequence shown here is derived from an EMBL/GenBank/DDBJ whole genome shotgun (WGS) entry which is preliminary data.</text>
</comment>
<protein>
    <submittedName>
        <fullName evidence="3">Uncharacterized protein</fullName>
    </submittedName>
</protein>
<dbReference type="EMBL" id="CALNXK010000126">
    <property type="protein sequence ID" value="CAH3163571.1"/>
    <property type="molecule type" value="Genomic_DNA"/>
</dbReference>
<evidence type="ECO:0000313" key="3">
    <source>
        <dbReference type="EMBL" id="CAH3163571.1"/>
    </source>
</evidence>
<proteinExistence type="predicted"/>
<feature type="compositionally biased region" description="Basic residues" evidence="2">
    <location>
        <begin position="165"/>
        <end position="182"/>
    </location>
</feature>
<reference evidence="3 4" key="1">
    <citation type="submission" date="2022-05" db="EMBL/GenBank/DDBJ databases">
        <authorList>
            <consortium name="Genoscope - CEA"/>
            <person name="William W."/>
        </authorList>
    </citation>
    <scope>NUCLEOTIDE SEQUENCE [LARGE SCALE GENOMIC DNA]</scope>
</reference>
<dbReference type="PANTHER" id="PTHR37558:SF1">
    <property type="entry name" value="HTH CENPB-TYPE DOMAIN-CONTAINING PROTEIN"/>
    <property type="match status" value="1"/>
</dbReference>
<evidence type="ECO:0000313" key="4">
    <source>
        <dbReference type="Proteomes" id="UP001159405"/>
    </source>
</evidence>
<name>A0ABN8QGI1_9CNID</name>
<evidence type="ECO:0000256" key="1">
    <source>
        <dbReference type="SAM" id="Coils"/>
    </source>
</evidence>
<feature type="coiled-coil region" evidence="1">
    <location>
        <begin position="202"/>
        <end position="247"/>
    </location>
</feature>
<organism evidence="3 4">
    <name type="scientific">Porites lobata</name>
    <dbReference type="NCBI Taxonomy" id="104759"/>
    <lineage>
        <taxon>Eukaryota</taxon>
        <taxon>Metazoa</taxon>
        <taxon>Cnidaria</taxon>
        <taxon>Anthozoa</taxon>
        <taxon>Hexacorallia</taxon>
        <taxon>Scleractinia</taxon>
        <taxon>Fungiina</taxon>
        <taxon>Poritidae</taxon>
        <taxon>Porites</taxon>
    </lineage>
</organism>
<keyword evidence="4" id="KW-1185">Reference proteome</keyword>